<name>A0A835E1M4_9POAL</name>
<keyword evidence="3" id="KW-1185">Reference proteome</keyword>
<accession>A0A835E1M4</accession>
<comment type="caution">
    <text evidence="2">The sequence shown here is derived from an EMBL/GenBank/DDBJ whole genome shotgun (WGS) entry which is preliminary data.</text>
</comment>
<evidence type="ECO:0000313" key="2">
    <source>
        <dbReference type="EMBL" id="KAF8661040.1"/>
    </source>
</evidence>
<dbReference type="EMBL" id="JACEFO010002416">
    <property type="protein sequence ID" value="KAF8661040.1"/>
    <property type="molecule type" value="Genomic_DNA"/>
</dbReference>
<proteinExistence type="predicted"/>
<evidence type="ECO:0000313" key="3">
    <source>
        <dbReference type="Proteomes" id="UP000636709"/>
    </source>
</evidence>
<gene>
    <name evidence="2" type="ORF">HU200_057135</name>
</gene>
<dbReference type="InterPro" id="IPR011676">
    <property type="entry name" value="DUF1618"/>
</dbReference>
<dbReference type="AlphaFoldDB" id="A0A835E1M4"/>
<dbReference type="PANTHER" id="PTHR33086">
    <property type="entry name" value="OS05G0468200 PROTEIN-RELATED"/>
    <property type="match status" value="1"/>
</dbReference>
<sequence>MASPAPSSSPVPPRWVLLDRVALVLAEDADAEVPRDATSSLPAPPRVARFTFPAELHPDPAAPDAQPYVLAADTDAGLLLNLARGPLTGFDLALCPQTASSLVLLRGFVPHVAAGQRDAQSTARSVVRIPDRPAPRVSCLKSLGLVSNPGTDGADYIVADLRVDPGIHYANLSFFRSGAAAWAEKKLARPEMPGRTCLHWGWNSDDVVSQGGKLWWIDLKRGLMSCNPFEEHPVLHLDELPETISEDYQFKSDRIVEADRCIRMSRDRLRFVELTRAVSDSAGETLIVTWTLVSSGVDGLSWWKNRSVTSLQQIWSSPEYKSSKLPEAIPVLASISPTNPDHIFFFVDHYLFLADVLEGKLVGFVVHELALLPPPHPPVSWRYVVAWELPRSLITRGIELSVVQQ</sequence>
<reference evidence="2" key="1">
    <citation type="submission" date="2020-07" db="EMBL/GenBank/DDBJ databases">
        <title>Genome sequence and genetic diversity analysis of an under-domesticated orphan crop, white fonio (Digitaria exilis).</title>
        <authorList>
            <person name="Bennetzen J.L."/>
            <person name="Chen S."/>
            <person name="Ma X."/>
            <person name="Wang X."/>
            <person name="Yssel A.E.J."/>
            <person name="Chaluvadi S.R."/>
            <person name="Johnson M."/>
            <person name="Gangashetty P."/>
            <person name="Hamidou F."/>
            <person name="Sanogo M.D."/>
            <person name="Zwaenepoel A."/>
            <person name="Wallace J."/>
            <person name="Van De Peer Y."/>
            <person name="Van Deynze A."/>
        </authorList>
    </citation>
    <scope>NUCLEOTIDE SEQUENCE</scope>
    <source>
        <tissue evidence="2">Leaves</tissue>
    </source>
</reference>
<dbReference type="PANTHER" id="PTHR33086:SF51">
    <property type="entry name" value="OS06G0307900 PROTEIN"/>
    <property type="match status" value="1"/>
</dbReference>
<evidence type="ECO:0000259" key="1">
    <source>
        <dbReference type="Pfam" id="PF07762"/>
    </source>
</evidence>
<feature type="domain" description="DUF1618" evidence="1">
    <location>
        <begin position="216"/>
        <end position="342"/>
    </location>
</feature>
<organism evidence="2 3">
    <name type="scientific">Digitaria exilis</name>
    <dbReference type="NCBI Taxonomy" id="1010633"/>
    <lineage>
        <taxon>Eukaryota</taxon>
        <taxon>Viridiplantae</taxon>
        <taxon>Streptophyta</taxon>
        <taxon>Embryophyta</taxon>
        <taxon>Tracheophyta</taxon>
        <taxon>Spermatophyta</taxon>
        <taxon>Magnoliopsida</taxon>
        <taxon>Liliopsida</taxon>
        <taxon>Poales</taxon>
        <taxon>Poaceae</taxon>
        <taxon>PACMAD clade</taxon>
        <taxon>Panicoideae</taxon>
        <taxon>Panicodae</taxon>
        <taxon>Paniceae</taxon>
        <taxon>Anthephorinae</taxon>
        <taxon>Digitaria</taxon>
    </lineage>
</organism>
<dbReference type="Proteomes" id="UP000636709">
    <property type="component" value="Unassembled WGS sequence"/>
</dbReference>
<dbReference type="OrthoDB" id="637148at2759"/>
<protein>
    <recommendedName>
        <fullName evidence="1">DUF1618 domain-containing protein</fullName>
    </recommendedName>
</protein>
<dbReference type="Pfam" id="PF07762">
    <property type="entry name" value="DUF1618"/>
    <property type="match status" value="1"/>
</dbReference>